<dbReference type="PANTHER" id="PTHR10489:SF932">
    <property type="entry name" value="G-PROTEIN COUPLED RECEPTORS FAMILY 1 PROFILE DOMAIN-CONTAINING PROTEIN"/>
    <property type="match status" value="1"/>
</dbReference>
<dbReference type="GO" id="GO:0019722">
    <property type="term" value="P:calcium-mediated signaling"/>
    <property type="evidence" value="ECO:0007669"/>
    <property type="project" value="TreeGrafter"/>
</dbReference>
<organism evidence="10 11">
    <name type="scientific">Albula goreensis</name>
    <dbReference type="NCBI Taxonomy" id="1534307"/>
    <lineage>
        <taxon>Eukaryota</taxon>
        <taxon>Metazoa</taxon>
        <taxon>Chordata</taxon>
        <taxon>Craniata</taxon>
        <taxon>Vertebrata</taxon>
        <taxon>Euteleostomi</taxon>
        <taxon>Actinopterygii</taxon>
        <taxon>Neopterygii</taxon>
        <taxon>Teleostei</taxon>
        <taxon>Albuliformes</taxon>
        <taxon>Albulidae</taxon>
        <taxon>Albula</taxon>
    </lineage>
</organism>
<feature type="transmembrane region" description="Helical" evidence="8">
    <location>
        <begin position="13"/>
        <end position="38"/>
    </location>
</feature>
<evidence type="ECO:0000256" key="4">
    <source>
        <dbReference type="ARBA" id="ARBA00023040"/>
    </source>
</evidence>
<keyword evidence="2 8" id="KW-0812">Transmembrane</keyword>
<accession>A0A8T3DY72</accession>
<dbReference type="Pfam" id="PF00001">
    <property type="entry name" value="7tm_1"/>
    <property type="match status" value="1"/>
</dbReference>
<evidence type="ECO:0000256" key="5">
    <source>
        <dbReference type="ARBA" id="ARBA00023136"/>
    </source>
</evidence>
<feature type="transmembrane region" description="Helical" evidence="8">
    <location>
        <begin position="133"/>
        <end position="154"/>
    </location>
</feature>
<dbReference type="Proteomes" id="UP000829720">
    <property type="component" value="Unassembled WGS sequence"/>
</dbReference>
<dbReference type="GO" id="GO:0016493">
    <property type="term" value="F:C-C chemokine receptor activity"/>
    <property type="evidence" value="ECO:0007669"/>
    <property type="project" value="TreeGrafter"/>
</dbReference>
<evidence type="ECO:0000256" key="3">
    <source>
        <dbReference type="ARBA" id="ARBA00022989"/>
    </source>
</evidence>
<keyword evidence="11" id="KW-1185">Reference proteome</keyword>
<feature type="domain" description="G-protein coupled receptors family 1 profile" evidence="9">
    <location>
        <begin position="29"/>
        <end position="300"/>
    </location>
</feature>
<dbReference type="InterPro" id="IPR050119">
    <property type="entry name" value="CCR1-9-like"/>
</dbReference>
<keyword evidence="7" id="KW-0807">Transducer</keyword>
<feature type="transmembrane region" description="Helical" evidence="8">
    <location>
        <begin position="284"/>
        <end position="303"/>
    </location>
</feature>
<evidence type="ECO:0000313" key="11">
    <source>
        <dbReference type="Proteomes" id="UP000829720"/>
    </source>
</evidence>
<dbReference type="GO" id="GO:0009897">
    <property type="term" value="C:external side of plasma membrane"/>
    <property type="evidence" value="ECO:0007669"/>
    <property type="project" value="TreeGrafter"/>
</dbReference>
<feature type="transmembrane region" description="Helical" evidence="8">
    <location>
        <begin position="205"/>
        <end position="231"/>
    </location>
</feature>
<evidence type="ECO:0000259" key="9">
    <source>
        <dbReference type="PROSITE" id="PS50262"/>
    </source>
</evidence>
<protein>
    <recommendedName>
        <fullName evidence="9">G-protein coupled receptors family 1 profile domain-containing protein</fullName>
    </recommendedName>
</protein>
<keyword evidence="6" id="KW-0675">Receptor</keyword>
<evidence type="ECO:0000256" key="2">
    <source>
        <dbReference type="ARBA" id="ARBA00022692"/>
    </source>
</evidence>
<feature type="transmembrane region" description="Helical" evidence="8">
    <location>
        <begin position="50"/>
        <end position="70"/>
    </location>
</feature>
<comment type="caution">
    <text evidence="10">The sequence shown here is derived from an EMBL/GenBank/DDBJ whole genome shotgun (WGS) entry which is preliminary data.</text>
</comment>
<dbReference type="EMBL" id="JAERUA010000003">
    <property type="protein sequence ID" value="KAI1901310.1"/>
    <property type="molecule type" value="Genomic_DNA"/>
</dbReference>
<dbReference type="SUPFAM" id="SSF81321">
    <property type="entry name" value="Family A G protein-coupled receptor-like"/>
    <property type="match status" value="1"/>
</dbReference>
<sequence>MSTNDNESQIYDIIVRIFYTAITTMGLLGNALFVAVFWRRERGRRRPDTEASLLQLAIANVLLLATHPFFPISRSSKWTLSTWACPLLIFLNQSTFSACVLLLAAVAIHQCLAVSLQRDPTGRPPSPRLVPRALQFLLLWVLAVACSLPELFLYSVQVIEGKEQCSLHKPVSPQGSALDGNASTELGNVSTMDGNVSGLDSSLHLLGYVTFFLQLVLTFLAPAAAITICYVSLLRTVCATSLNHKKKVYHGVVALLTAFYAFQLPRLIWALLSFQPEIESESVWIYMTSILFCCANPLIYAVFWRKFRAGARKLLCGCSCLGNPQTGQSEKESTESCS</sequence>
<dbReference type="InterPro" id="IPR000276">
    <property type="entry name" value="GPCR_Rhodpsn"/>
</dbReference>
<dbReference type="GO" id="GO:0006955">
    <property type="term" value="P:immune response"/>
    <property type="evidence" value="ECO:0007669"/>
    <property type="project" value="TreeGrafter"/>
</dbReference>
<evidence type="ECO:0000256" key="1">
    <source>
        <dbReference type="ARBA" id="ARBA00004141"/>
    </source>
</evidence>
<proteinExistence type="predicted"/>
<dbReference type="GO" id="GO:0007204">
    <property type="term" value="P:positive regulation of cytosolic calcium ion concentration"/>
    <property type="evidence" value="ECO:0007669"/>
    <property type="project" value="TreeGrafter"/>
</dbReference>
<dbReference type="PROSITE" id="PS50262">
    <property type="entry name" value="G_PROTEIN_RECEP_F1_2"/>
    <property type="match status" value="1"/>
</dbReference>
<dbReference type="PANTHER" id="PTHR10489">
    <property type="entry name" value="CELL ADHESION MOLECULE"/>
    <property type="match status" value="1"/>
</dbReference>
<evidence type="ECO:0000256" key="6">
    <source>
        <dbReference type="ARBA" id="ARBA00023170"/>
    </source>
</evidence>
<name>A0A8T3DY72_9TELE</name>
<keyword evidence="4" id="KW-0297">G-protein coupled receptor</keyword>
<dbReference type="InterPro" id="IPR017452">
    <property type="entry name" value="GPCR_Rhodpsn_7TM"/>
</dbReference>
<evidence type="ECO:0000256" key="8">
    <source>
        <dbReference type="SAM" id="Phobius"/>
    </source>
</evidence>
<dbReference type="GO" id="GO:0019957">
    <property type="term" value="F:C-C chemokine binding"/>
    <property type="evidence" value="ECO:0007669"/>
    <property type="project" value="TreeGrafter"/>
</dbReference>
<keyword evidence="5 8" id="KW-0472">Membrane</keyword>
<feature type="transmembrane region" description="Helical" evidence="8">
    <location>
        <begin position="252"/>
        <end position="272"/>
    </location>
</feature>
<gene>
    <name evidence="10" type="ORF">AGOR_G00032990</name>
</gene>
<dbReference type="GO" id="GO:0060326">
    <property type="term" value="P:cell chemotaxis"/>
    <property type="evidence" value="ECO:0007669"/>
    <property type="project" value="TreeGrafter"/>
</dbReference>
<dbReference type="PRINTS" id="PR00237">
    <property type="entry name" value="GPCRRHODOPSN"/>
</dbReference>
<dbReference type="Gene3D" id="1.20.1070.10">
    <property type="entry name" value="Rhodopsin 7-helix transmembrane proteins"/>
    <property type="match status" value="1"/>
</dbReference>
<comment type="subcellular location">
    <subcellularLocation>
        <location evidence="1">Membrane</location>
        <topology evidence="1">Multi-pass membrane protein</topology>
    </subcellularLocation>
</comment>
<evidence type="ECO:0000256" key="7">
    <source>
        <dbReference type="ARBA" id="ARBA00023224"/>
    </source>
</evidence>
<dbReference type="AlphaFoldDB" id="A0A8T3DY72"/>
<reference evidence="10" key="1">
    <citation type="submission" date="2021-01" db="EMBL/GenBank/DDBJ databases">
        <authorList>
            <person name="Zahm M."/>
            <person name="Roques C."/>
            <person name="Cabau C."/>
            <person name="Klopp C."/>
            <person name="Donnadieu C."/>
            <person name="Jouanno E."/>
            <person name="Lampietro C."/>
            <person name="Louis A."/>
            <person name="Herpin A."/>
            <person name="Echchiki A."/>
            <person name="Berthelot C."/>
            <person name="Parey E."/>
            <person name="Roest-Crollius H."/>
            <person name="Braasch I."/>
            <person name="Postlethwait J."/>
            <person name="Bobe J."/>
            <person name="Montfort J."/>
            <person name="Bouchez O."/>
            <person name="Begum T."/>
            <person name="Mejri S."/>
            <person name="Adams A."/>
            <person name="Chen W.-J."/>
            <person name="Guiguen Y."/>
        </authorList>
    </citation>
    <scope>NUCLEOTIDE SEQUENCE</scope>
    <source>
        <tissue evidence="10">Blood</tissue>
    </source>
</reference>
<evidence type="ECO:0000313" key="10">
    <source>
        <dbReference type="EMBL" id="KAI1901310.1"/>
    </source>
</evidence>
<keyword evidence="3 8" id="KW-1133">Transmembrane helix</keyword>
<feature type="transmembrane region" description="Helical" evidence="8">
    <location>
        <begin position="90"/>
        <end position="112"/>
    </location>
</feature>